<keyword evidence="2" id="KW-0472">Membrane</keyword>
<name>A0A6G0XP23_9STRA</name>
<evidence type="ECO:0000256" key="2">
    <source>
        <dbReference type="SAM" id="Phobius"/>
    </source>
</evidence>
<evidence type="ECO:0000313" key="4">
    <source>
        <dbReference type="Proteomes" id="UP000481153"/>
    </source>
</evidence>
<dbReference type="EMBL" id="VJMJ01000032">
    <property type="protein sequence ID" value="KAF0742016.1"/>
    <property type="molecule type" value="Genomic_DNA"/>
</dbReference>
<dbReference type="Proteomes" id="UP000481153">
    <property type="component" value="Unassembled WGS sequence"/>
</dbReference>
<feature type="transmembrane region" description="Helical" evidence="2">
    <location>
        <begin position="34"/>
        <end position="59"/>
    </location>
</feature>
<accession>A0A6G0XP23</accession>
<keyword evidence="2" id="KW-0812">Transmembrane</keyword>
<organism evidence="3 4">
    <name type="scientific">Aphanomyces euteiches</name>
    <dbReference type="NCBI Taxonomy" id="100861"/>
    <lineage>
        <taxon>Eukaryota</taxon>
        <taxon>Sar</taxon>
        <taxon>Stramenopiles</taxon>
        <taxon>Oomycota</taxon>
        <taxon>Saprolegniomycetes</taxon>
        <taxon>Saprolegniales</taxon>
        <taxon>Verrucalvaceae</taxon>
        <taxon>Aphanomyces</taxon>
    </lineage>
</organism>
<evidence type="ECO:0000313" key="3">
    <source>
        <dbReference type="EMBL" id="KAF0742016.1"/>
    </source>
</evidence>
<feature type="region of interest" description="Disordered" evidence="1">
    <location>
        <begin position="1"/>
        <end position="23"/>
    </location>
</feature>
<proteinExistence type="predicted"/>
<gene>
    <name evidence="3" type="ORF">Ae201684_002953</name>
</gene>
<protein>
    <submittedName>
        <fullName evidence="3">Uncharacterized protein</fullName>
    </submittedName>
</protein>
<dbReference type="AlphaFoldDB" id="A0A6G0XP23"/>
<evidence type="ECO:0000256" key="1">
    <source>
        <dbReference type="SAM" id="MobiDB-lite"/>
    </source>
</evidence>
<sequence>MARRRKKLSNGQQREENTQDSLTPGFSAGELRSLIIWLVVAVIALAMLLGSMIALFLSWPPSNTRPESTPSQHIRLLRDVDQLPIPEFRALLCSVVTTFDHDGIHGLVHAAMYSKDGFDASLKYKPLPNDLFASNVVYGMFSMSAWDLLQLNETKIEPRKIAWLEDTYTAMHSTWQTPGFLFVFPKASPTIEHQVLLQARIREQALVFKWSMHTWGEQSRRHSNIIQEILPTFAQLEALRSQSPSYHIEDDHE</sequence>
<comment type="caution">
    <text evidence="3">The sequence shown here is derived from an EMBL/GenBank/DDBJ whole genome shotgun (WGS) entry which is preliminary data.</text>
</comment>
<keyword evidence="4" id="KW-1185">Reference proteome</keyword>
<dbReference type="VEuPathDB" id="FungiDB:AeMF1_011511"/>
<reference evidence="3 4" key="1">
    <citation type="submission" date="2019-07" db="EMBL/GenBank/DDBJ databases">
        <title>Genomics analysis of Aphanomyces spp. identifies a new class of oomycete effector associated with host adaptation.</title>
        <authorList>
            <person name="Gaulin E."/>
        </authorList>
    </citation>
    <scope>NUCLEOTIDE SEQUENCE [LARGE SCALE GENOMIC DNA]</scope>
    <source>
        <strain evidence="3 4">ATCC 201684</strain>
    </source>
</reference>
<keyword evidence="2" id="KW-1133">Transmembrane helix</keyword>